<protein>
    <submittedName>
        <fullName evidence="1">Uncharacterized protein</fullName>
    </submittedName>
</protein>
<dbReference type="Proteomes" id="UP000831390">
    <property type="component" value="Chromosome"/>
</dbReference>
<dbReference type="RefSeq" id="WP_243511317.1">
    <property type="nucleotide sequence ID" value="NZ_CP094534.1"/>
</dbReference>
<proteinExistence type="predicted"/>
<dbReference type="EMBL" id="CP094534">
    <property type="protein sequence ID" value="UOE32535.1"/>
    <property type="molecule type" value="Genomic_DNA"/>
</dbReference>
<name>A0ABY4B0P1_9BACT</name>
<gene>
    <name evidence="1" type="ORF">MTP16_15520</name>
</gene>
<keyword evidence="2" id="KW-1185">Reference proteome</keyword>
<reference evidence="1 2" key="1">
    <citation type="submission" date="2022-03" db="EMBL/GenBank/DDBJ databases">
        <title>Hymenobactersp. isolated from the air.</title>
        <authorList>
            <person name="Won M."/>
            <person name="Kwon S.-W."/>
        </authorList>
    </citation>
    <scope>NUCLEOTIDE SEQUENCE [LARGE SCALE GENOMIC DNA]</scope>
    <source>
        <strain evidence="1 2">KACC 22596</strain>
    </source>
</reference>
<evidence type="ECO:0000313" key="2">
    <source>
        <dbReference type="Proteomes" id="UP000831390"/>
    </source>
</evidence>
<evidence type="ECO:0000313" key="1">
    <source>
        <dbReference type="EMBL" id="UOE32535.1"/>
    </source>
</evidence>
<sequence length="93" mass="10544">MKDLVASNSLLIKYWLEFTAPANHGLGIGVTAYSIEDAESLVSKMLFANGQIPAFRYRIIQNLDELEQNHVLPNIGLISFRGIWFPKHPPENY</sequence>
<accession>A0ABY4B0P1</accession>
<organism evidence="1 2">
    <name type="scientific">Hymenobacter monticola</name>
    <dbReference type="NCBI Taxonomy" id="1705399"/>
    <lineage>
        <taxon>Bacteria</taxon>
        <taxon>Pseudomonadati</taxon>
        <taxon>Bacteroidota</taxon>
        <taxon>Cytophagia</taxon>
        <taxon>Cytophagales</taxon>
        <taxon>Hymenobacteraceae</taxon>
        <taxon>Hymenobacter</taxon>
    </lineage>
</organism>